<name>A0ACC0MII6_RHOML</name>
<accession>A0ACC0MII6</accession>
<sequence>MAGSCSNHFFTPLLILVTFTTYITSTSAARPVVAGGTNNIEFIKTSCSSTTYPKLCYTTLAAHASVIQTSPLLLAHTALSVTLNNTQSTYAMTTKLLQSRHLSPREVAAMHDCVEELSDSVDQLRNSLAEMSRLKGSNFDLTMNDIQTWVSAAMTNEDTCTQGFSESKGIIKRVNCDYWRRINCGDVKTVLRVRVVNIAHLTSNALALVNNLASTHG</sequence>
<gene>
    <name evidence="1" type="ORF">RHMOL_Rhmol09G0251800</name>
</gene>
<comment type="caution">
    <text evidence="1">The sequence shown here is derived from an EMBL/GenBank/DDBJ whole genome shotgun (WGS) entry which is preliminary data.</text>
</comment>
<evidence type="ECO:0000313" key="2">
    <source>
        <dbReference type="Proteomes" id="UP001062846"/>
    </source>
</evidence>
<keyword evidence="2" id="KW-1185">Reference proteome</keyword>
<dbReference type="EMBL" id="CM046396">
    <property type="protein sequence ID" value="KAI8540297.1"/>
    <property type="molecule type" value="Genomic_DNA"/>
</dbReference>
<dbReference type="Proteomes" id="UP001062846">
    <property type="component" value="Chromosome 9"/>
</dbReference>
<protein>
    <submittedName>
        <fullName evidence="1">Uncharacterized protein</fullName>
    </submittedName>
</protein>
<evidence type="ECO:0000313" key="1">
    <source>
        <dbReference type="EMBL" id="KAI8540297.1"/>
    </source>
</evidence>
<reference evidence="1" key="1">
    <citation type="submission" date="2022-02" db="EMBL/GenBank/DDBJ databases">
        <title>Plant Genome Project.</title>
        <authorList>
            <person name="Zhang R.-G."/>
        </authorList>
    </citation>
    <scope>NUCLEOTIDE SEQUENCE</scope>
    <source>
        <strain evidence="1">AT1</strain>
    </source>
</reference>
<organism evidence="1 2">
    <name type="scientific">Rhododendron molle</name>
    <name type="common">Chinese azalea</name>
    <name type="synonym">Azalea mollis</name>
    <dbReference type="NCBI Taxonomy" id="49168"/>
    <lineage>
        <taxon>Eukaryota</taxon>
        <taxon>Viridiplantae</taxon>
        <taxon>Streptophyta</taxon>
        <taxon>Embryophyta</taxon>
        <taxon>Tracheophyta</taxon>
        <taxon>Spermatophyta</taxon>
        <taxon>Magnoliopsida</taxon>
        <taxon>eudicotyledons</taxon>
        <taxon>Gunneridae</taxon>
        <taxon>Pentapetalae</taxon>
        <taxon>asterids</taxon>
        <taxon>Ericales</taxon>
        <taxon>Ericaceae</taxon>
        <taxon>Ericoideae</taxon>
        <taxon>Rhodoreae</taxon>
        <taxon>Rhododendron</taxon>
    </lineage>
</organism>
<proteinExistence type="predicted"/>